<protein>
    <submittedName>
        <fullName evidence="2">Uncharacterized protein</fullName>
    </submittedName>
</protein>
<evidence type="ECO:0000313" key="2">
    <source>
        <dbReference type="EMBL" id="KAH9291022.1"/>
    </source>
</evidence>
<comment type="caution">
    <text evidence="2">The sequence shown here is derived from an EMBL/GenBank/DDBJ whole genome shotgun (WGS) entry which is preliminary data.</text>
</comment>
<gene>
    <name evidence="2" type="ORF">KI387_044151</name>
</gene>
<name>A0AA38C6N6_TAXCH</name>
<evidence type="ECO:0000256" key="1">
    <source>
        <dbReference type="SAM" id="MobiDB-lite"/>
    </source>
</evidence>
<reference evidence="2 3" key="1">
    <citation type="journal article" date="2021" name="Nat. Plants">
        <title>The Taxus genome provides insights into paclitaxel biosynthesis.</title>
        <authorList>
            <person name="Xiong X."/>
            <person name="Gou J."/>
            <person name="Liao Q."/>
            <person name="Li Y."/>
            <person name="Zhou Q."/>
            <person name="Bi G."/>
            <person name="Li C."/>
            <person name="Du R."/>
            <person name="Wang X."/>
            <person name="Sun T."/>
            <person name="Guo L."/>
            <person name="Liang H."/>
            <person name="Lu P."/>
            <person name="Wu Y."/>
            <person name="Zhang Z."/>
            <person name="Ro D.K."/>
            <person name="Shang Y."/>
            <person name="Huang S."/>
            <person name="Yan J."/>
        </authorList>
    </citation>
    <scope>NUCLEOTIDE SEQUENCE [LARGE SCALE GENOMIC DNA]</scope>
    <source>
        <strain evidence="2">Ta-2019</strain>
    </source>
</reference>
<accession>A0AA38C6N6</accession>
<feature type="compositionally biased region" description="Basic and acidic residues" evidence="1">
    <location>
        <begin position="40"/>
        <end position="62"/>
    </location>
</feature>
<dbReference type="Proteomes" id="UP000824469">
    <property type="component" value="Unassembled WGS sequence"/>
</dbReference>
<keyword evidence="3" id="KW-1185">Reference proteome</keyword>
<evidence type="ECO:0000313" key="3">
    <source>
        <dbReference type="Proteomes" id="UP000824469"/>
    </source>
</evidence>
<sequence>MIIWSRGISPSLKQASHHLSSKVVEVTSSSKYYGVSSKRKAMELKNSPHEKTSKKFREEKDSLVSPQEEDVIPVMQTENPTANAQELPPPSEQRVVEAPIIEPESNKMFPWMREMIILDTHMVQQVVALDISAIVTLAKEKRSRNITQKVSCSTAGRKVISTLK</sequence>
<feature type="region of interest" description="Disordered" evidence="1">
    <location>
        <begin position="40"/>
        <end position="68"/>
    </location>
</feature>
<organism evidence="2 3">
    <name type="scientific">Taxus chinensis</name>
    <name type="common">Chinese yew</name>
    <name type="synonym">Taxus wallichiana var. chinensis</name>
    <dbReference type="NCBI Taxonomy" id="29808"/>
    <lineage>
        <taxon>Eukaryota</taxon>
        <taxon>Viridiplantae</taxon>
        <taxon>Streptophyta</taxon>
        <taxon>Embryophyta</taxon>
        <taxon>Tracheophyta</taxon>
        <taxon>Spermatophyta</taxon>
        <taxon>Pinopsida</taxon>
        <taxon>Pinidae</taxon>
        <taxon>Conifers II</taxon>
        <taxon>Cupressales</taxon>
        <taxon>Taxaceae</taxon>
        <taxon>Taxus</taxon>
    </lineage>
</organism>
<dbReference type="AlphaFoldDB" id="A0AA38C6N6"/>
<dbReference type="EMBL" id="JAHRHJ020003813">
    <property type="protein sequence ID" value="KAH9291022.1"/>
    <property type="molecule type" value="Genomic_DNA"/>
</dbReference>
<proteinExistence type="predicted"/>